<sequence length="101" mass="11492">MNRELMVIDLEHIEGQVVSETAVLDGRDMCSMNFAREEMQRLDKILLAFVVPAMGGYDNELACEIARHLEQIRTFSGNFCWKHRHVGSAWGEVGKRPGIDD</sequence>
<dbReference type="AlphaFoldDB" id="A0A5E6R386"/>
<dbReference type="OrthoDB" id="6895849at2"/>
<organism evidence="1 2">
    <name type="scientific">Pseudomonas fluorescens</name>
    <dbReference type="NCBI Taxonomy" id="294"/>
    <lineage>
        <taxon>Bacteria</taxon>
        <taxon>Pseudomonadati</taxon>
        <taxon>Pseudomonadota</taxon>
        <taxon>Gammaproteobacteria</taxon>
        <taxon>Pseudomonadales</taxon>
        <taxon>Pseudomonadaceae</taxon>
        <taxon>Pseudomonas</taxon>
    </lineage>
</organism>
<dbReference type="RefSeq" id="WP_150579784.1">
    <property type="nucleotide sequence ID" value="NZ_CABVGX010000008.1"/>
</dbReference>
<evidence type="ECO:0000313" key="2">
    <source>
        <dbReference type="Proteomes" id="UP000325607"/>
    </source>
</evidence>
<gene>
    <name evidence="1" type="ORF">PS645_01375</name>
</gene>
<dbReference type="EMBL" id="CABVGX010000008">
    <property type="protein sequence ID" value="VVM63214.1"/>
    <property type="molecule type" value="Genomic_DNA"/>
</dbReference>
<name>A0A5E6R386_PSEFL</name>
<evidence type="ECO:0000313" key="1">
    <source>
        <dbReference type="EMBL" id="VVM63214.1"/>
    </source>
</evidence>
<proteinExistence type="predicted"/>
<protein>
    <submittedName>
        <fullName evidence="1">Uncharacterized protein</fullName>
    </submittedName>
</protein>
<accession>A0A5E6R386</accession>
<dbReference type="Proteomes" id="UP000325607">
    <property type="component" value="Unassembled WGS sequence"/>
</dbReference>
<reference evidence="1 2" key="1">
    <citation type="submission" date="2019-09" db="EMBL/GenBank/DDBJ databases">
        <authorList>
            <person name="Chandra G."/>
            <person name="Truman W A."/>
        </authorList>
    </citation>
    <scope>NUCLEOTIDE SEQUENCE [LARGE SCALE GENOMIC DNA]</scope>
    <source>
        <strain evidence="1">PS645</strain>
    </source>
</reference>